<sequence>MEKLTHLWNGATYQDHLLQSYRGFHLTIQSLLIAVGTGLSIAVIAFADLPRVWAAYIILLAITTLAVYLLWSMQALIKARGTDVDYFHKEIILEEQSLPREQQVLTAFKVEQKFNRGKVDIHEYFASFELTPAIRNQLTEKGKGHTRKLLDKYLFWGFYAVWLSLHVVCIWRIADLTF</sequence>
<gene>
    <name evidence="2" type="ORF">ACHKAR_09415</name>
</gene>
<evidence type="ECO:0000256" key="1">
    <source>
        <dbReference type="SAM" id="Phobius"/>
    </source>
</evidence>
<evidence type="ECO:0008006" key="4">
    <source>
        <dbReference type="Google" id="ProtNLM"/>
    </source>
</evidence>
<organism evidence="2 3">
    <name type="scientific">Marinoscillum luteum</name>
    <dbReference type="NCBI Taxonomy" id="861051"/>
    <lineage>
        <taxon>Bacteria</taxon>
        <taxon>Pseudomonadati</taxon>
        <taxon>Bacteroidota</taxon>
        <taxon>Cytophagia</taxon>
        <taxon>Cytophagales</taxon>
        <taxon>Reichenbachiellaceae</taxon>
        <taxon>Marinoscillum</taxon>
    </lineage>
</organism>
<evidence type="ECO:0000313" key="2">
    <source>
        <dbReference type="EMBL" id="MFH6983657.1"/>
    </source>
</evidence>
<keyword evidence="1" id="KW-1133">Transmembrane helix</keyword>
<dbReference type="Proteomes" id="UP001610063">
    <property type="component" value="Unassembled WGS sequence"/>
</dbReference>
<feature type="transmembrane region" description="Helical" evidence="1">
    <location>
        <begin position="153"/>
        <end position="174"/>
    </location>
</feature>
<evidence type="ECO:0000313" key="3">
    <source>
        <dbReference type="Proteomes" id="UP001610063"/>
    </source>
</evidence>
<reference evidence="2 3" key="1">
    <citation type="journal article" date="2013" name="Int. J. Syst. Evol. Microbiol.">
        <title>Marinoscillum luteum sp. nov., isolated from marine sediment.</title>
        <authorList>
            <person name="Cha I.T."/>
            <person name="Park S.J."/>
            <person name="Kim S.J."/>
            <person name="Kim J.G."/>
            <person name="Jung M.Y."/>
            <person name="Shin K.S."/>
            <person name="Kwon K.K."/>
            <person name="Yang S.H."/>
            <person name="Seo Y.S."/>
            <person name="Rhee S.K."/>
        </authorList>
    </citation>
    <scope>NUCLEOTIDE SEQUENCE [LARGE SCALE GENOMIC DNA]</scope>
    <source>
        <strain evidence="2 3">KCTC 23939</strain>
    </source>
</reference>
<keyword evidence="1" id="KW-0812">Transmembrane</keyword>
<dbReference type="RefSeq" id="WP_395417204.1">
    <property type="nucleotide sequence ID" value="NZ_JBIPKE010000015.1"/>
</dbReference>
<feature type="transmembrane region" description="Helical" evidence="1">
    <location>
        <begin position="26"/>
        <end position="47"/>
    </location>
</feature>
<name>A0ABW7N7S0_9BACT</name>
<feature type="transmembrane region" description="Helical" evidence="1">
    <location>
        <begin position="53"/>
        <end position="71"/>
    </location>
</feature>
<protein>
    <recommendedName>
        <fullName evidence="4">SMODS and SLOG-associating 2TM effector domain-containing protein</fullName>
    </recommendedName>
</protein>
<comment type="caution">
    <text evidence="2">The sequence shown here is derived from an EMBL/GenBank/DDBJ whole genome shotgun (WGS) entry which is preliminary data.</text>
</comment>
<keyword evidence="3" id="KW-1185">Reference proteome</keyword>
<proteinExistence type="predicted"/>
<keyword evidence="1" id="KW-0472">Membrane</keyword>
<accession>A0ABW7N7S0</accession>
<dbReference type="EMBL" id="JBIPKE010000015">
    <property type="protein sequence ID" value="MFH6983657.1"/>
    <property type="molecule type" value="Genomic_DNA"/>
</dbReference>